<reference evidence="2 3" key="1">
    <citation type="submission" date="2012-08" db="EMBL/GenBank/DDBJ databases">
        <title>Whole genome shotgun sequence of Austwickia chelonae NBRC 105200.</title>
        <authorList>
            <person name="Yoshida I."/>
            <person name="Hosoyama A."/>
            <person name="Tsuchikane K."/>
            <person name="Katsumata H."/>
            <person name="Ando Y."/>
            <person name="Ohji S."/>
            <person name="Hamada M."/>
            <person name="Tamura T."/>
            <person name="Yamazoe A."/>
            <person name="Yamazaki S."/>
            <person name="Fujita N."/>
        </authorList>
    </citation>
    <scope>NUCLEOTIDE SEQUENCE [LARGE SCALE GENOMIC DNA]</scope>
    <source>
        <strain evidence="2 3">NBRC 105200</strain>
    </source>
</reference>
<feature type="transmembrane region" description="Helical" evidence="1">
    <location>
        <begin position="76"/>
        <end position="96"/>
    </location>
</feature>
<proteinExistence type="predicted"/>
<dbReference type="OrthoDB" id="4951405at2"/>
<feature type="transmembrane region" description="Helical" evidence="1">
    <location>
        <begin position="16"/>
        <end position="39"/>
    </location>
</feature>
<evidence type="ECO:0008006" key="4">
    <source>
        <dbReference type="Google" id="ProtNLM"/>
    </source>
</evidence>
<dbReference type="RefSeq" id="WP_006501468.1">
    <property type="nucleotide sequence ID" value="NZ_BAGZ01000002.1"/>
</dbReference>
<evidence type="ECO:0000256" key="1">
    <source>
        <dbReference type="SAM" id="Phobius"/>
    </source>
</evidence>
<keyword evidence="1" id="KW-1133">Transmembrane helix</keyword>
<comment type="caution">
    <text evidence="2">The sequence shown here is derived from an EMBL/GenBank/DDBJ whole genome shotgun (WGS) entry which is preliminary data.</text>
</comment>
<keyword evidence="3" id="KW-1185">Reference proteome</keyword>
<dbReference type="Proteomes" id="UP000008495">
    <property type="component" value="Unassembled WGS sequence"/>
</dbReference>
<sequence>MTVARVARSVFSPGRVVLIWGALASTLVGLVGATAGFLVAGVDEAISAAAGTLLVAAFFASGALALEIILKYAESLALMGALAVYGTQVSVLYGLYDTLDHSWWLRGKWFAAAALVEVVVWQCMHVLAVLKTRTLIYSVPLPTVESR</sequence>
<feature type="transmembrane region" description="Helical" evidence="1">
    <location>
        <begin position="108"/>
        <end position="130"/>
    </location>
</feature>
<keyword evidence="1" id="KW-0812">Transmembrane</keyword>
<protein>
    <recommendedName>
        <fullName evidence="4">ATP synthase protein I</fullName>
    </recommendedName>
</protein>
<evidence type="ECO:0000313" key="3">
    <source>
        <dbReference type="Proteomes" id="UP000008495"/>
    </source>
</evidence>
<evidence type="ECO:0000313" key="2">
    <source>
        <dbReference type="EMBL" id="GAB76717.1"/>
    </source>
</evidence>
<dbReference type="AlphaFoldDB" id="K6W4I3"/>
<keyword evidence="1" id="KW-0472">Membrane</keyword>
<accession>K6W4I3</accession>
<name>K6W4I3_9MICO</name>
<organism evidence="2 3">
    <name type="scientific">Austwickia chelonae NBRC 105200</name>
    <dbReference type="NCBI Taxonomy" id="1184607"/>
    <lineage>
        <taxon>Bacteria</taxon>
        <taxon>Bacillati</taxon>
        <taxon>Actinomycetota</taxon>
        <taxon>Actinomycetes</taxon>
        <taxon>Micrococcales</taxon>
        <taxon>Dermatophilaceae</taxon>
        <taxon>Austwickia</taxon>
    </lineage>
</organism>
<dbReference type="STRING" id="100225.SAMN05421595_1849"/>
<dbReference type="EMBL" id="BAGZ01000002">
    <property type="protein sequence ID" value="GAB76717.1"/>
    <property type="molecule type" value="Genomic_DNA"/>
</dbReference>
<feature type="transmembrane region" description="Helical" evidence="1">
    <location>
        <begin position="45"/>
        <end position="69"/>
    </location>
</feature>
<gene>
    <name evidence="2" type="ORF">AUCHE_02_00780</name>
</gene>